<sequence length="93" mass="10565">MSKLDAYEKEILEAFEAGKLKKSKTEKQQIKRHTAVADATFKKDARINIRLSSRDLRSLQAKALMEGMPYQTLVSSILHKFIEGQLVDKSANK</sequence>
<dbReference type="EMBL" id="UOEN01000190">
    <property type="protein sequence ID" value="VAW13822.1"/>
    <property type="molecule type" value="Genomic_DNA"/>
</dbReference>
<gene>
    <name evidence="1" type="ORF">MNBD_BACTEROID05-489</name>
</gene>
<evidence type="ECO:0000313" key="1">
    <source>
        <dbReference type="EMBL" id="VAW13822.1"/>
    </source>
</evidence>
<protein>
    <recommendedName>
        <fullName evidence="2">Antitoxin</fullName>
    </recommendedName>
</protein>
<reference evidence="1" key="1">
    <citation type="submission" date="2018-06" db="EMBL/GenBank/DDBJ databases">
        <authorList>
            <person name="Zhirakovskaya E."/>
        </authorList>
    </citation>
    <scope>NUCLEOTIDE SEQUENCE</scope>
</reference>
<accession>A0A3B0TH74</accession>
<organism evidence="1">
    <name type="scientific">hydrothermal vent metagenome</name>
    <dbReference type="NCBI Taxonomy" id="652676"/>
    <lineage>
        <taxon>unclassified sequences</taxon>
        <taxon>metagenomes</taxon>
        <taxon>ecological metagenomes</taxon>
    </lineage>
</organism>
<evidence type="ECO:0008006" key="2">
    <source>
        <dbReference type="Google" id="ProtNLM"/>
    </source>
</evidence>
<name>A0A3B0TH74_9ZZZZ</name>
<proteinExistence type="predicted"/>
<dbReference type="AlphaFoldDB" id="A0A3B0TH74"/>